<reference evidence="1 2" key="2">
    <citation type="submission" date="2018-03" db="EMBL/GenBank/DDBJ databases">
        <authorList>
            <person name="Keele B.F."/>
        </authorList>
    </citation>
    <scope>NUCLEOTIDE SEQUENCE [LARGE SCALE GENOMIC DNA]</scope>
    <source>
        <strain evidence="1 2">D13</strain>
    </source>
</reference>
<dbReference type="Proteomes" id="UP000241074">
    <property type="component" value="Chromosome"/>
</dbReference>
<dbReference type="InterPro" id="IPR011042">
    <property type="entry name" value="6-blade_b-propeller_TolB-like"/>
</dbReference>
<proteinExistence type="predicted"/>
<sequence>MIRIVVLLGLVLLIAWLLRQIWRMLARSEADGATALPRFGGRVPGLLFLANGKLYRRTEDQPIEEVVSPFLEDIERRQERHQELHAWKQGTAFATAFAARRQIGTGERDLRFAAAVFRDADHLLYFLSDQGAGGLFELNVRTGEERRLLHRQNLSLEGLRLSNDGRELYAARSAPNGVANICVLNLETLEIRDLSTGDTSDRFPCDVPGQPGAVVFQSSGLGRGPEGGFLYGPASLQWIVPGRRELETIIEDPAFDYLQPRVAPNGNLLYLRRPYEGAGYGHGQATLDVLLLPFRLLRALFHYLNFFSLMYTRKPLTSASGQPFNEDAKALIVQGRRLDAEAALKSGRQVLGVPSLVPASWQLFARDPQGGTQVLARHVVAFDVAADGTVLYSNGFAVFAMQPGQAPILVLRDRLIGELAVQPQASAKVPTG</sequence>
<name>A0A2P1PUA9_9GAMM</name>
<organism evidence="1 2">
    <name type="scientific">Ahniella affigens</name>
    <dbReference type="NCBI Taxonomy" id="2021234"/>
    <lineage>
        <taxon>Bacteria</taxon>
        <taxon>Pseudomonadati</taxon>
        <taxon>Pseudomonadota</taxon>
        <taxon>Gammaproteobacteria</taxon>
        <taxon>Lysobacterales</taxon>
        <taxon>Rhodanobacteraceae</taxon>
        <taxon>Ahniella</taxon>
    </lineage>
</organism>
<keyword evidence="2" id="KW-1185">Reference proteome</keyword>
<dbReference type="SUPFAM" id="SSF82171">
    <property type="entry name" value="DPP6 N-terminal domain-like"/>
    <property type="match status" value="1"/>
</dbReference>
<evidence type="ECO:0000313" key="2">
    <source>
        <dbReference type="Proteomes" id="UP000241074"/>
    </source>
</evidence>
<dbReference type="EMBL" id="CP027860">
    <property type="protein sequence ID" value="AVP98402.1"/>
    <property type="molecule type" value="Genomic_DNA"/>
</dbReference>
<evidence type="ECO:0000313" key="1">
    <source>
        <dbReference type="EMBL" id="AVP98402.1"/>
    </source>
</evidence>
<protein>
    <recommendedName>
        <fullName evidence="3">SMP-30/Gluconolactonase/LRE-like region domain-containing protein</fullName>
    </recommendedName>
</protein>
<accession>A0A2P1PUA9</accession>
<evidence type="ECO:0008006" key="3">
    <source>
        <dbReference type="Google" id="ProtNLM"/>
    </source>
</evidence>
<dbReference type="OrthoDB" id="6702415at2"/>
<reference evidence="1 2" key="1">
    <citation type="submission" date="2018-03" db="EMBL/GenBank/DDBJ databases">
        <title>Ahniella affigens gen. nov., sp. nov., a gammaproteobacterium isolated from sandy soil near a stream.</title>
        <authorList>
            <person name="Ko Y."/>
            <person name="Kim J.-H."/>
        </authorList>
    </citation>
    <scope>NUCLEOTIDE SEQUENCE [LARGE SCALE GENOMIC DNA]</scope>
    <source>
        <strain evidence="1 2">D13</strain>
    </source>
</reference>
<dbReference type="KEGG" id="xba:C7S18_14930"/>
<dbReference type="Gene3D" id="2.120.10.30">
    <property type="entry name" value="TolB, C-terminal domain"/>
    <property type="match status" value="1"/>
</dbReference>
<dbReference type="AlphaFoldDB" id="A0A2P1PUA9"/>
<gene>
    <name evidence="1" type="ORF">C7S18_14930</name>
</gene>
<dbReference type="RefSeq" id="WP_106892323.1">
    <property type="nucleotide sequence ID" value="NZ_CP027860.1"/>
</dbReference>